<proteinExistence type="predicted"/>
<feature type="compositionally biased region" description="Basic and acidic residues" evidence="1">
    <location>
        <begin position="26"/>
        <end position="36"/>
    </location>
</feature>
<protein>
    <submittedName>
        <fullName evidence="2">Uncharacterized protein</fullName>
    </submittedName>
</protein>
<name>A0A4T0FSC7_9BASI</name>
<evidence type="ECO:0000256" key="1">
    <source>
        <dbReference type="SAM" id="MobiDB-lite"/>
    </source>
</evidence>
<accession>A0A4T0FSC7</accession>
<feature type="compositionally biased region" description="Basic residues" evidence="1">
    <location>
        <begin position="51"/>
        <end position="63"/>
    </location>
</feature>
<organism evidence="2 3">
    <name type="scientific">Wallemia hederae</name>
    <dbReference type="NCBI Taxonomy" id="1540922"/>
    <lineage>
        <taxon>Eukaryota</taxon>
        <taxon>Fungi</taxon>
        <taxon>Dikarya</taxon>
        <taxon>Basidiomycota</taxon>
        <taxon>Wallemiomycotina</taxon>
        <taxon>Wallemiomycetes</taxon>
        <taxon>Wallemiales</taxon>
        <taxon>Wallemiaceae</taxon>
        <taxon>Wallemia</taxon>
    </lineage>
</organism>
<feature type="region of interest" description="Disordered" evidence="1">
    <location>
        <begin position="1"/>
        <end position="99"/>
    </location>
</feature>
<reference evidence="2 3" key="1">
    <citation type="submission" date="2019-03" db="EMBL/GenBank/DDBJ databases">
        <title>Sequencing 23 genomes of Wallemia ichthyophaga.</title>
        <authorList>
            <person name="Gostincar C."/>
        </authorList>
    </citation>
    <scope>NUCLEOTIDE SEQUENCE [LARGE SCALE GENOMIC DNA]</scope>
    <source>
        <strain evidence="2 3">EXF-5753</strain>
    </source>
</reference>
<dbReference type="AlphaFoldDB" id="A0A4T0FSC7"/>
<feature type="compositionally biased region" description="Basic and acidic residues" evidence="1">
    <location>
        <begin position="65"/>
        <end position="99"/>
    </location>
</feature>
<dbReference type="Proteomes" id="UP000310189">
    <property type="component" value="Unassembled WGS sequence"/>
</dbReference>
<feature type="compositionally biased region" description="Basic and acidic residues" evidence="1">
    <location>
        <begin position="1"/>
        <end position="12"/>
    </location>
</feature>
<keyword evidence="3" id="KW-1185">Reference proteome</keyword>
<evidence type="ECO:0000313" key="3">
    <source>
        <dbReference type="Proteomes" id="UP000310189"/>
    </source>
</evidence>
<evidence type="ECO:0000313" key="2">
    <source>
        <dbReference type="EMBL" id="TIA90925.1"/>
    </source>
</evidence>
<dbReference type="OrthoDB" id="3359847at2759"/>
<comment type="caution">
    <text evidence="2">The sequence shown here is derived from an EMBL/GenBank/DDBJ whole genome shotgun (WGS) entry which is preliminary data.</text>
</comment>
<sequence length="99" mass="11169">MPKLSKLERKGQPEPPVNLGDVDDGLDNRQELEKKVASVKARNSSVSSKGVGRKKSTKQRTRNSKAAEKAAEHADKLKNKRSDSEQRKQRRDNSKSVWE</sequence>
<gene>
    <name evidence="2" type="ORF">E3P99_01288</name>
</gene>
<dbReference type="EMBL" id="SPNW01000015">
    <property type="protein sequence ID" value="TIA90925.1"/>
    <property type="molecule type" value="Genomic_DNA"/>
</dbReference>